<name>A0ABV0PVM4_9TELE</name>
<keyword evidence="2" id="KW-1185">Reference proteome</keyword>
<gene>
    <name evidence="1" type="ORF">GOODEAATRI_004283</name>
</gene>
<dbReference type="Proteomes" id="UP001476798">
    <property type="component" value="Unassembled WGS sequence"/>
</dbReference>
<comment type="caution">
    <text evidence="1">The sequence shown here is derived from an EMBL/GenBank/DDBJ whole genome shotgun (WGS) entry which is preliminary data.</text>
</comment>
<reference evidence="1 2" key="1">
    <citation type="submission" date="2021-06" db="EMBL/GenBank/DDBJ databases">
        <authorList>
            <person name="Palmer J.M."/>
        </authorList>
    </citation>
    <scope>NUCLEOTIDE SEQUENCE [LARGE SCALE GENOMIC DNA]</scope>
    <source>
        <strain evidence="1 2">GA_2019</strain>
        <tissue evidence="1">Muscle</tissue>
    </source>
</reference>
<accession>A0ABV0PVM4</accession>
<dbReference type="EMBL" id="JAHRIO010090140">
    <property type="protein sequence ID" value="MEQ2187393.1"/>
    <property type="molecule type" value="Genomic_DNA"/>
</dbReference>
<proteinExistence type="predicted"/>
<organism evidence="1 2">
    <name type="scientific">Goodea atripinnis</name>
    <dbReference type="NCBI Taxonomy" id="208336"/>
    <lineage>
        <taxon>Eukaryota</taxon>
        <taxon>Metazoa</taxon>
        <taxon>Chordata</taxon>
        <taxon>Craniata</taxon>
        <taxon>Vertebrata</taxon>
        <taxon>Euteleostomi</taxon>
        <taxon>Actinopterygii</taxon>
        <taxon>Neopterygii</taxon>
        <taxon>Teleostei</taxon>
        <taxon>Neoteleostei</taxon>
        <taxon>Acanthomorphata</taxon>
        <taxon>Ovalentaria</taxon>
        <taxon>Atherinomorphae</taxon>
        <taxon>Cyprinodontiformes</taxon>
        <taxon>Goodeidae</taxon>
        <taxon>Goodea</taxon>
    </lineage>
</organism>
<evidence type="ECO:0000313" key="1">
    <source>
        <dbReference type="EMBL" id="MEQ2187393.1"/>
    </source>
</evidence>
<protein>
    <submittedName>
        <fullName evidence="1">Uncharacterized protein</fullName>
    </submittedName>
</protein>
<evidence type="ECO:0000313" key="2">
    <source>
        <dbReference type="Proteomes" id="UP001476798"/>
    </source>
</evidence>
<sequence length="138" mass="16262">MFLPIEEKHNCNVHTLRYLVMEMGPDDEMLCFFFPELWLSSFFPTLVTVLSYHCGGERLEILGCHQLQTSNLQATPILNELVKFQRDHMLLNSFDAFYSVWYTAFLVYKVHKTQQRKDSSDLAVVKMPHMYSVLQKYS</sequence>